<feature type="region of interest" description="Disordered" evidence="1">
    <location>
        <begin position="977"/>
        <end position="1015"/>
    </location>
</feature>
<gene>
    <name evidence="3" type="ORF">B5E41_29145</name>
</gene>
<dbReference type="InterPro" id="IPR034154">
    <property type="entry name" value="TOPRIM_DnaG/twinkle"/>
</dbReference>
<evidence type="ECO:0000259" key="2">
    <source>
        <dbReference type="Pfam" id="PF08751"/>
    </source>
</evidence>
<dbReference type="Pfam" id="PF08751">
    <property type="entry name" value="TrwC"/>
    <property type="match status" value="1"/>
</dbReference>
<dbReference type="SUPFAM" id="SSF52540">
    <property type="entry name" value="P-loop containing nucleoside triphosphate hydrolases"/>
    <property type="match status" value="2"/>
</dbReference>
<dbReference type="Pfam" id="PF13155">
    <property type="entry name" value="Toprim_2"/>
    <property type="match status" value="1"/>
</dbReference>
<dbReference type="CDD" id="cd01029">
    <property type="entry name" value="TOPRIM_primases"/>
    <property type="match status" value="1"/>
</dbReference>
<dbReference type="InterPro" id="IPR027417">
    <property type="entry name" value="P-loop_NTPase"/>
</dbReference>
<protein>
    <recommendedName>
        <fullName evidence="2">TrwC relaxase domain-containing protein</fullName>
    </recommendedName>
</protein>
<comment type="caution">
    <text evidence="3">The sequence shown here is derived from an EMBL/GenBank/DDBJ whole genome shotgun (WGS) entry which is preliminary data.</text>
</comment>
<proteinExistence type="predicted"/>
<evidence type="ECO:0000313" key="4">
    <source>
        <dbReference type="Proteomes" id="UP000197269"/>
    </source>
</evidence>
<evidence type="ECO:0000313" key="3">
    <source>
        <dbReference type="EMBL" id="OWO89995.1"/>
    </source>
</evidence>
<feature type="domain" description="TrwC relaxase" evidence="2">
    <location>
        <begin position="11"/>
        <end position="324"/>
    </location>
</feature>
<name>A0A246DLC8_9HYPH</name>
<dbReference type="InterPro" id="IPR014862">
    <property type="entry name" value="TrwC"/>
</dbReference>
<accession>A0A246DLC8</accession>
<dbReference type="EMBL" id="MXPU01000032">
    <property type="protein sequence ID" value="OWO89995.1"/>
    <property type="molecule type" value="Genomic_DNA"/>
</dbReference>
<feature type="compositionally biased region" description="Basic and acidic residues" evidence="1">
    <location>
        <begin position="1420"/>
        <end position="1444"/>
    </location>
</feature>
<dbReference type="RefSeq" id="WP_088397101.1">
    <property type="nucleotide sequence ID" value="NZ_MXPU01000032.1"/>
</dbReference>
<feature type="compositionally biased region" description="Basic and acidic residues" evidence="1">
    <location>
        <begin position="1481"/>
        <end position="1505"/>
    </location>
</feature>
<evidence type="ECO:0000256" key="1">
    <source>
        <dbReference type="SAM" id="MobiDB-lite"/>
    </source>
</evidence>
<dbReference type="PANTHER" id="PTHR43788">
    <property type="entry name" value="DNA2/NAM7 HELICASE FAMILY MEMBER"/>
    <property type="match status" value="1"/>
</dbReference>
<dbReference type="InterPro" id="IPR050534">
    <property type="entry name" value="Coronavir_polyprotein_1ab"/>
</dbReference>
<dbReference type="Proteomes" id="UP000197269">
    <property type="component" value="Unassembled WGS sequence"/>
</dbReference>
<organism evidence="3 4">
    <name type="scientific">Rhizobium esperanzae</name>
    <dbReference type="NCBI Taxonomy" id="1967781"/>
    <lineage>
        <taxon>Bacteria</taxon>
        <taxon>Pseudomonadati</taxon>
        <taxon>Pseudomonadota</taxon>
        <taxon>Alphaproteobacteria</taxon>
        <taxon>Hyphomicrobiales</taxon>
        <taxon>Rhizobiaceae</taxon>
        <taxon>Rhizobium/Agrobacterium group</taxon>
        <taxon>Rhizobium</taxon>
    </lineage>
</organism>
<reference evidence="3 4" key="1">
    <citation type="submission" date="2017-03" db="EMBL/GenBank/DDBJ databases">
        <title>Genome of strain Rhizobium sp. CNPSo 668.</title>
        <authorList>
            <person name="Ribeiro R."/>
        </authorList>
    </citation>
    <scope>NUCLEOTIDE SEQUENCE [LARGE SCALE GENOMIC DNA]</scope>
    <source>
        <strain evidence="3 4">CNPSo 668</strain>
    </source>
</reference>
<dbReference type="Pfam" id="PF13604">
    <property type="entry name" value="AAA_30"/>
    <property type="match status" value="1"/>
</dbReference>
<dbReference type="SUPFAM" id="SSF55464">
    <property type="entry name" value="Origin of replication-binding domain, RBD-like"/>
    <property type="match status" value="1"/>
</dbReference>
<sequence>MEDLTTVNSLEYYREQDKDSRRETLQYHTDNETIERGHGMMGVWEVVADDAAEPISKQIVAGEQVQWDVIEPLSRAENPDTGEAFDITRNSETAINARDLTYSQPKPLSILHGVFKAAGESSVGEEADLYKQIANIVHDGHIVGVKAALALHHREGSFAVRYGQGGKIRTGAAYVAGARFDHFTSRDGDMQLHSHVVFPNVARAPDGTIRTWDSHKFTVLRGKSSAVFRTASIDYVKRELEKIGIKIHFSKDGRNFKIDGIESNVTEHFSKRRTAILNKMYAAGYTNTANHRKAAQIVSYNTRRDKSLLPPMPELYDRWKFELSQFGHTAETLLQSIRNAAVEREAKKEEVWKELKAKAVANGVAIPAIRPDLDPEQVALRSVKDITEMEAVFERAKFETTMLEHMQVMTNAETALATVEKVKAEGAYVKVGVKGRSKEGVFTDSNTLMEEYELMDLEKSMRGNIAAIPKRFIDEAIAEGFDDGKGGRFYLNKEQAALVYHLLSGSQRADGIGDAGTGKTTTMKVVARALELASNYEVSQGRAPYKLVLTAPTNKAVTLLCKEIGISSDNGYSVTRFIMDAEKGKLKLDEKTVALIDEAGMVSRSDLLKMNRLSAGIAVDGVGGNRLLAIGDPKQLPPVQAGAPFRMTTEAFGAGRLMEIARQREAWARQASKDLANGNVRDGIMAHADRGAFLILDSAEAVYDKTIELAMKKEGEFPSSVIVTAPTNAERRMLSRRLIEQKIEAGFLTGPQYFFDHADRGTDDIQNSLIMVGSVLALAESVKFNDERYANNAMCRVIHIEPDGEEGEPYVTVKWDDDRETTFKPSQFVGYREEDDPLANIPKLAPADVLTEHQTQGLTACVNIRPITKAMSTQSAYVSLTRQKDEFIGIIDGSRIENDIAAKEGKVFTMGKDGSSRQEDDVPEAVVTREMILERFIEECERTNSKANACDFLGGAKKFHENYREHYDAKFEKTNDLYNPENRAEQKVEKRQEAKPEGVENEQRKPVRPPMPRSLGRERGAVFSAAAKELEEIAQRRTSAVAEPEIAKSPKIQAAKEKIAERVSKRLPTEELDRMVRHPLVHYFQSVHGFSYQAAYIPKNGVEGHILHKENVGKISVIQKSDGSWKWATRDGSFNGVIWDYAVWRGAAKGDALRIVKEELGGSLYTAPRPTPRLPAEQRAPKTLAERIQLGGVKDYVTDTYADMRKWVGSMMDRTMKYGRGVNPYLRDVRGIDVQTQRCFPGQIGTESSMGKKNPSGATFAHKDLEGNIWNVERKGIKQEGAKRSFSEMGPGTKRLGLLGDVQNPSRIYVAESIIDGISLFQADGRPERSLIASTFGNPSDEGLHDLHELAKRNPGVDFHIAMDNDSAGRNFAAMVEDSMKLARGEDATVVDRRPPVEYKDWNDQVRGIKVTAEDKAAEEHKARSLAEDRAKAAALRESKEQQLVRRPPLPQAPGQPVAQQPAAAQEQRRPPLPPLSRPASRWERPIMDSEAEARRKKKELEEQRAQQPKGPTR</sequence>
<dbReference type="Gene3D" id="3.40.1360.10">
    <property type="match status" value="1"/>
</dbReference>
<feature type="region of interest" description="Disordered" evidence="1">
    <location>
        <begin position="1420"/>
        <end position="1514"/>
    </location>
</feature>
<dbReference type="NCBIfam" id="NF041492">
    <property type="entry name" value="MobF"/>
    <property type="match status" value="1"/>
</dbReference>
<dbReference type="Gene3D" id="3.40.50.300">
    <property type="entry name" value="P-loop containing nucleotide triphosphate hydrolases"/>
    <property type="match status" value="1"/>
</dbReference>
<feature type="compositionally biased region" description="Basic and acidic residues" evidence="1">
    <location>
        <begin position="982"/>
        <end position="1005"/>
    </location>
</feature>
<feature type="compositionally biased region" description="Low complexity" evidence="1">
    <location>
        <begin position="1455"/>
        <end position="1466"/>
    </location>
</feature>